<feature type="region of interest" description="Disordered" evidence="1">
    <location>
        <begin position="78"/>
        <end position="113"/>
    </location>
</feature>
<gene>
    <name evidence="2" type="ORF">GCM10011374_02720</name>
</gene>
<feature type="region of interest" description="Disordered" evidence="1">
    <location>
        <begin position="34"/>
        <end position="59"/>
    </location>
</feature>
<proteinExistence type="predicted"/>
<keyword evidence="3" id="KW-1185">Reference proteome</keyword>
<evidence type="ECO:0000313" key="3">
    <source>
        <dbReference type="Proteomes" id="UP000638848"/>
    </source>
</evidence>
<feature type="compositionally biased region" description="Basic residues" evidence="1">
    <location>
        <begin position="88"/>
        <end position="103"/>
    </location>
</feature>
<accession>A0A917GGC0</accession>
<organism evidence="2 3">
    <name type="scientific">Kocuria dechangensis</name>
    <dbReference type="NCBI Taxonomy" id="1176249"/>
    <lineage>
        <taxon>Bacteria</taxon>
        <taxon>Bacillati</taxon>
        <taxon>Actinomycetota</taxon>
        <taxon>Actinomycetes</taxon>
        <taxon>Micrococcales</taxon>
        <taxon>Micrococcaceae</taxon>
        <taxon>Kocuria</taxon>
    </lineage>
</organism>
<comment type="caution">
    <text evidence="2">The sequence shown here is derived from an EMBL/GenBank/DDBJ whole genome shotgun (WGS) entry which is preliminary data.</text>
</comment>
<reference evidence="2" key="1">
    <citation type="journal article" date="2014" name="Int. J. Syst. Evol. Microbiol.">
        <title>Complete genome sequence of Corynebacterium casei LMG S-19264T (=DSM 44701T), isolated from a smear-ripened cheese.</title>
        <authorList>
            <consortium name="US DOE Joint Genome Institute (JGI-PGF)"/>
            <person name="Walter F."/>
            <person name="Albersmeier A."/>
            <person name="Kalinowski J."/>
            <person name="Ruckert C."/>
        </authorList>
    </citation>
    <scope>NUCLEOTIDE SEQUENCE</scope>
    <source>
        <strain evidence="2">CGMCC 1.12187</strain>
    </source>
</reference>
<dbReference type="Proteomes" id="UP000638848">
    <property type="component" value="Unassembled WGS sequence"/>
</dbReference>
<dbReference type="EMBL" id="BMEQ01000001">
    <property type="protein sequence ID" value="GGG43809.1"/>
    <property type="molecule type" value="Genomic_DNA"/>
</dbReference>
<evidence type="ECO:0000256" key="1">
    <source>
        <dbReference type="SAM" id="MobiDB-lite"/>
    </source>
</evidence>
<dbReference type="AlphaFoldDB" id="A0A917GGC0"/>
<name>A0A917GGC0_9MICC</name>
<protein>
    <submittedName>
        <fullName evidence="2">Uncharacterized protein</fullName>
    </submittedName>
</protein>
<evidence type="ECO:0000313" key="2">
    <source>
        <dbReference type="EMBL" id="GGG43809.1"/>
    </source>
</evidence>
<sequence length="113" mass="12084">MAPNMATPTNSPATVVRLKLVSRNRCIGMMGSAVRRSTATKEDPATRVPATRPRMTGSVHSYLLPPQVANSTRQVVATASSSIPPTSRRGRPVCRGRCRKRTAPARASSPRGC</sequence>
<reference evidence="2" key="2">
    <citation type="submission" date="2020-09" db="EMBL/GenBank/DDBJ databases">
        <authorList>
            <person name="Sun Q."/>
            <person name="Zhou Y."/>
        </authorList>
    </citation>
    <scope>NUCLEOTIDE SEQUENCE</scope>
    <source>
        <strain evidence="2">CGMCC 1.12187</strain>
    </source>
</reference>